<evidence type="ECO:0000256" key="1">
    <source>
        <dbReference type="ARBA" id="ARBA00004651"/>
    </source>
</evidence>
<proteinExistence type="inferred from homology"/>
<comment type="caution">
    <text evidence="9">The sequence shown here is derived from an EMBL/GenBank/DDBJ whole genome shotgun (WGS) entry which is preliminary data.</text>
</comment>
<keyword evidence="4 7" id="KW-0812">Transmembrane</keyword>
<keyword evidence="5 7" id="KW-1133">Transmembrane helix</keyword>
<keyword evidence="3" id="KW-1003">Cell membrane</keyword>
<protein>
    <submittedName>
        <fullName evidence="9">DUF421 domain-containing protein</fullName>
    </submittedName>
</protein>
<gene>
    <name evidence="9" type="ORF">HC175_09155</name>
</gene>
<dbReference type="Gene3D" id="3.30.240.20">
    <property type="entry name" value="bsu07140 like domains"/>
    <property type="match status" value="1"/>
</dbReference>
<evidence type="ECO:0000256" key="6">
    <source>
        <dbReference type="ARBA" id="ARBA00023136"/>
    </source>
</evidence>
<dbReference type="InterPro" id="IPR007353">
    <property type="entry name" value="DUF421"/>
</dbReference>
<evidence type="ECO:0000256" key="2">
    <source>
        <dbReference type="ARBA" id="ARBA00006448"/>
    </source>
</evidence>
<dbReference type="EMBL" id="JAAVJR010000004">
    <property type="protein sequence ID" value="NJW53088.1"/>
    <property type="molecule type" value="Genomic_DNA"/>
</dbReference>
<keyword evidence="10" id="KW-1185">Reference proteome</keyword>
<name>A0ABX1CXV4_9FLAO</name>
<dbReference type="Pfam" id="PF04239">
    <property type="entry name" value="DUF421"/>
    <property type="match status" value="1"/>
</dbReference>
<feature type="transmembrane region" description="Helical" evidence="7">
    <location>
        <begin position="44"/>
        <end position="61"/>
    </location>
</feature>
<dbReference type="PANTHER" id="PTHR34582">
    <property type="entry name" value="UPF0702 TRANSMEMBRANE PROTEIN YCAP"/>
    <property type="match status" value="1"/>
</dbReference>
<sequence>MKEWFNLSWESVIVLSVNAIGIYLAIIIFTRLTGKRSFSKMSSFDFAMTVAIGSMIASTVLSGSVGLATGILGLAFIYGLQIAVATLRKYKTVSQIVDNSPLMLMDGENILKENLIKAKVTEGDLRSKLREANVLNLSQVRAVVFETTGDISVLHSNNEQEVLEDWLLKDVSR</sequence>
<accession>A0ABX1CXV4</accession>
<comment type="subcellular location">
    <subcellularLocation>
        <location evidence="1">Cell membrane</location>
        <topology evidence="1">Multi-pass membrane protein</topology>
    </subcellularLocation>
</comment>
<evidence type="ECO:0000256" key="3">
    <source>
        <dbReference type="ARBA" id="ARBA00022475"/>
    </source>
</evidence>
<dbReference type="InterPro" id="IPR023090">
    <property type="entry name" value="UPF0702_alpha/beta_dom_sf"/>
</dbReference>
<evidence type="ECO:0000256" key="7">
    <source>
        <dbReference type="SAM" id="Phobius"/>
    </source>
</evidence>
<organism evidence="9 10">
    <name type="scientific">Salinimicrobium oceani</name>
    <dbReference type="NCBI Taxonomy" id="2722702"/>
    <lineage>
        <taxon>Bacteria</taxon>
        <taxon>Pseudomonadati</taxon>
        <taxon>Bacteroidota</taxon>
        <taxon>Flavobacteriia</taxon>
        <taxon>Flavobacteriales</taxon>
        <taxon>Flavobacteriaceae</taxon>
        <taxon>Salinimicrobium</taxon>
    </lineage>
</organism>
<dbReference type="RefSeq" id="WP_168138185.1">
    <property type="nucleotide sequence ID" value="NZ_JAAVJR010000004.1"/>
</dbReference>
<dbReference type="Proteomes" id="UP000703674">
    <property type="component" value="Unassembled WGS sequence"/>
</dbReference>
<evidence type="ECO:0000313" key="9">
    <source>
        <dbReference type="EMBL" id="NJW53088.1"/>
    </source>
</evidence>
<feature type="transmembrane region" description="Helical" evidence="7">
    <location>
        <begin position="12"/>
        <end position="32"/>
    </location>
</feature>
<keyword evidence="6 7" id="KW-0472">Membrane</keyword>
<reference evidence="9 10" key="1">
    <citation type="submission" date="2020-03" db="EMBL/GenBank/DDBJ databases">
        <title>Salinimicrobium sp. nov, isolated from SCS.</title>
        <authorList>
            <person name="Cao W.R."/>
        </authorList>
    </citation>
    <scope>NUCLEOTIDE SEQUENCE [LARGE SCALE GENOMIC DNA]</scope>
    <source>
        <strain evidence="10">J15B91</strain>
    </source>
</reference>
<evidence type="ECO:0000256" key="4">
    <source>
        <dbReference type="ARBA" id="ARBA00022692"/>
    </source>
</evidence>
<evidence type="ECO:0000313" key="10">
    <source>
        <dbReference type="Proteomes" id="UP000703674"/>
    </source>
</evidence>
<dbReference type="PANTHER" id="PTHR34582:SF6">
    <property type="entry name" value="UPF0702 TRANSMEMBRANE PROTEIN YCAP"/>
    <property type="match status" value="1"/>
</dbReference>
<comment type="similarity">
    <text evidence="2">Belongs to the UPF0702 family.</text>
</comment>
<evidence type="ECO:0000256" key="5">
    <source>
        <dbReference type="ARBA" id="ARBA00022989"/>
    </source>
</evidence>
<evidence type="ECO:0000259" key="8">
    <source>
        <dbReference type="Pfam" id="PF04239"/>
    </source>
</evidence>
<feature type="domain" description="YetF C-terminal" evidence="8">
    <location>
        <begin position="89"/>
        <end position="163"/>
    </location>
</feature>